<dbReference type="InterPro" id="IPR037171">
    <property type="entry name" value="NagB/RpiA_transferase-like"/>
</dbReference>
<dbReference type="SUPFAM" id="SSF100950">
    <property type="entry name" value="NagB/RpiA/CoA transferase-like"/>
    <property type="match status" value="1"/>
</dbReference>
<dbReference type="Gene3D" id="3.40.50.10420">
    <property type="entry name" value="NagB/RpiA/CoA transferase-like"/>
    <property type="match status" value="1"/>
</dbReference>
<comment type="caution">
    <text evidence="2">The sequence shown here is derived from an EMBL/GenBank/DDBJ whole genome shotgun (WGS) entry which is preliminary data.</text>
</comment>
<proteinExistence type="predicted"/>
<dbReference type="PANTHER" id="PTHR36179">
    <property type="entry name" value="LUD_DOM DOMAIN-CONTAINING PROTEIN"/>
    <property type="match status" value="1"/>
</dbReference>
<sequence>MTPKEQRNRKLAEKMIKNLSRRHIEAFYCDTSAEAIEKVKELIPDGSTVTWGGSMTIRDTGLTKALHEKGTYRIYDRDLAADREEAVEIYLKAFTTDYYLSSANAISEDGVIVNIDGNGNRVAAITFGPKNVIFVIGLNKVCRDCDAALKRARSTASPINTARFDIDTPCRTDGICHNCNSADCICNYIHFLRNSPHGKHKVILIGEDLGY</sequence>
<dbReference type="InterPro" id="IPR009501">
    <property type="entry name" value="UCP020269"/>
</dbReference>
<protein>
    <submittedName>
        <fullName evidence="2">Lactate utilization protein</fullName>
    </submittedName>
</protein>
<evidence type="ECO:0000313" key="3">
    <source>
        <dbReference type="Proteomes" id="UP000714420"/>
    </source>
</evidence>
<evidence type="ECO:0000313" key="2">
    <source>
        <dbReference type="EMBL" id="NPD92125.1"/>
    </source>
</evidence>
<reference evidence="2 3" key="1">
    <citation type="submission" date="2020-05" db="EMBL/GenBank/DDBJ databases">
        <title>Distinct polysaccharide utilization as determinants for interspecies competition between intestinal Prevotella spp.</title>
        <authorList>
            <person name="Galvez E.J.C."/>
            <person name="Iljazovic A."/>
            <person name="Strowig T."/>
        </authorList>
    </citation>
    <scope>NUCLEOTIDE SEQUENCE [LARGE SCALE GENOMIC DNA]</scope>
    <source>
        <strain evidence="2 3">PMUR</strain>
    </source>
</reference>
<dbReference type="InterPro" id="IPR024185">
    <property type="entry name" value="FTHF_cligase-like_sf"/>
</dbReference>
<dbReference type="Pfam" id="PF02589">
    <property type="entry name" value="LUD_dom"/>
    <property type="match status" value="1"/>
</dbReference>
<dbReference type="RefSeq" id="WP_172275465.1">
    <property type="nucleotide sequence ID" value="NZ_CASGMU010000004.1"/>
</dbReference>
<keyword evidence="3" id="KW-1185">Reference proteome</keyword>
<name>A0ABX2APK9_9BACT</name>
<dbReference type="EMBL" id="JABKKF010000005">
    <property type="protein sequence ID" value="NPD92125.1"/>
    <property type="molecule type" value="Genomic_DNA"/>
</dbReference>
<feature type="domain" description="LUD" evidence="1">
    <location>
        <begin position="13"/>
        <end position="205"/>
    </location>
</feature>
<gene>
    <name evidence="2" type="ORF">HPS56_07125</name>
</gene>
<dbReference type="Proteomes" id="UP000714420">
    <property type="component" value="Unassembled WGS sequence"/>
</dbReference>
<dbReference type="InterPro" id="IPR003741">
    <property type="entry name" value="LUD_dom"/>
</dbReference>
<accession>A0ABX2APK9</accession>
<dbReference type="PIRSF" id="PIRSF020269">
    <property type="entry name" value="DUF1121"/>
    <property type="match status" value="1"/>
</dbReference>
<evidence type="ECO:0000259" key="1">
    <source>
        <dbReference type="Pfam" id="PF02589"/>
    </source>
</evidence>
<dbReference type="PANTHER" id="PTHR36179:SF2">
    <property type="entry name" value="LUD DOMAIN-CONTAINING PROTEIN"/>
    <property type="match status" value="1"/>
</dbReference>
<organism evidence="2 3">
    <name type="scientific">Xylanibacter muris</name>
    <dbReference type="NCBI Taxonomy" id="2736290"/>
    <lineage>
        <taxon>Bacteria</taxon>
        <taxon>Pseudomonadati</taxon>
        <taxon>Bacteroidota</taxon>
        <taxon>Bacteroidia</taxon>
        <taxon>Bacteroidales</taxon>
        <taxon>Prevotellaceae</taxon>
        <taxon>Xylanibacter</taxon>
    </lineage>
</organism>